<dbReference type="CDD" id="cd02947">
    <property type="entry name" value="TRX_family"/>
    <property type="match status" value="1"/>
</dbReference>
<dbReference type="EMBL" id="CP031395">
    <property type="protein sequence ID" value="QBK05388.1"/>
    <property type="molecule type" value="Genomic_DNA"/>
</dbReference>
<accession>A0A4P6UJ70</accession>
<dbReference type="Pfam" id="PF00085">
    <property type="entry name" value="Thioredoxin"/>
    <property type="match status" value="1"/>
</dbReference>
<evidence type="ECO:0000313" key="2">
    <source>
        <dbReference type="EMBL" id="QBK05388.1"/>
    </source>
</evidence>
<dbReference type="SUPFAM" id="SSF52833">
    <property type="entry name" value="Thioredoxin-like"/>
    <property type="match status" value="1"/>
</dbReference>
<evidence type="ECO:0000259" key="1">
    <source>
        <dbReference type="Pfam" id="PF00085"/>
    </source>
</evidence>
<dbReference type="RefSeq" id="WP_131280423.1">
    <property type="nucleotide sequence ID" value="NZ_CP031395.1"/>
</dbReference>
<dbReference type="Proteomes" id="UP000292939">
    <property type="component" value="Chromosome"/>
</dbReference>
<sequence length="124" mass="13480">MSSNPPEASPLHVVCLCADWCNNCRAYQPLFDSLQAPFVGAARFAWIDIEDESEVLGEIEVQNFPTLLLLRGETPIFLGPLTPQPGVLAQLVHAGLEGRLLPLTSMAEQALAVRVRSHLAHLPA</sequence>
<dbReference type="KEGG" id="hgr:DW355_12120"/>
<reference evidence="2 3" key="1">
    <citation type="submission" date="2018-07" db="EMBL/GenBank/DDBJ databases">
        <title>Exploring interactions and the metabolic potential of the ultra-small soil bacteria Hylemonella gracilis.</title>
        <authorList>
            <person name="Tyc O."/>
            <person name="Kulkarni P."/>
            <person name="Gawehns F."/>
            <person name="Hundscheid M."/>
            <person name="Zweers H."/>
            <person name="Garbeva P."/>
        </authorList>
    </citation>
    <scope>NUCLEOTIDE SEQUENCE [LARGE SCALE GENOMIC DNA]</scope>
    <source>
        <strain evidence="2 3">NS1</strain>
    </source>
</reference>
<protein>
    <submittedName>
        <fullName evidence="2">Thioredoxin</fullName>
    </submittedName>
</protein>
<dbReference type="OrthoDB" id="8521206at2"/>
<dbReference type="AlphaFoldDB" id="A0A4P6UJ70"/>
<proteinExistence type="predicted"/>
<name>A0A4P6UJ70_9BURK</name>
<evidence type="ECO:0000313" key="3">
    <source>
        <dbReference type="Proteomes" id="UP000292939"/>
    </source>
</evidence>
<dbReference type="Gene3D" id="3.40.30.10">
    <property type="entry name" value="Glutaredoxin"/>
    <property type="match status" value="1"/>
</dbReference>
<dbReference type="InterPro" id="IPR036249">
    <property type="entry name" value="Thioredoxin-like_sf"/>
</dbReference>
<feature type="domain" description="Thioredoxin" evidence="1">
    <location>
        <begin position="10"/>
        <end position="73"/>
    </location>
</feature>
<gene>
    <name evidence="2" type="ORF">DW355_12120</name>
</gene>
<dbReference type="InterPro" id="IPR013766">
    <property type="entry name" value="Thioredoxin_domain"/>
</dbReference>
<organism evidence="2 3">
    <name type="scientific">Hylemonella gracilis</name>
    <dbReference type="NCBI Taxonomy" id="80880"/>
    <lineage>
        <taxon>Bacteria</taxon>
        <taxon>Pseudomonadati</taxon>
        <taxon>Pseudomonadota</taxon>
        <taxon>Betaproteobacteria</taxon>
        <taxon>Burkholderiales</taxon>
        <taxon>Comamonadaceae</taxon>
        <taxon>Hylemonella</taxon>
    </lineage>
</organism>